<keyword evidence="5 7" id="KW-0472">Membrane</keyword>
<feature type="transmembrane region" description="Helical" evidence="7">
    <location>
        <begin position="610"/>
        <end position="629"/>
    </location>
</feature>
<dbReference type="Gene3D" id="1.20.5.2700">
    <property type="match status" value="1"/>
</dbReference>
<keyword evidence="11" id="KW-1185">Reference proteome</keyword>
<comment type="subcellular location">
    <subcellularLocation>
        <location evidence="1">Cell membrane</location>
        <topology evidence="1">Multi-pass membrane protein</topology>
    </subcellularLocation>
    <subcellularLocation>
        <location evidence="6">Membrane</location>
        <topology evidence="6">Multi-pass membrane protein</topology>
    </subcellularLocation>
</comment>
<evidence type="ECO:0000256" key="5">
    <source>
        <dbReference type="ARBA" id="ARBA00023136"/>
    </source>
</evidence>
<dbReference type="GO" id="GO:0003954">
    <property type="term" value="F:NADH dehydrogenase activity"/>
    <property type="evidence" value="ECO:0007669"/>
    <property type="project" value="TreeGrafter"/>
</dbReference>
<dbReference type="KEGG" id="kyr:CVV65_14430"/>
<evidence type="ECO:0000256" key="4">
    <source>
        <dbReference type="ARBA" id="ARBA00022989"/>
    </source>
</evidence>
<evidence type="ECO:0000256" key="3">
    <source>
        <dbReference type="ARBA" id="ARBA00022692"/>
    </source>
</evidence>
<dbReference type="EMBL" id="CP024955">
    <property type="protein sequence ID" value="ATY85972.1"/>
    <property type="molecule type" value="Genomic_DNA"/>
</dbReference>
<dbReference type="PANTHER" id="PTHR42829">
    <property type="entry name" value="NADH-UBIQUINONE OXIDOREDUCTASE CHAIN 5"/>
    <property type="match status" value="1"/>
</dbReference>
<feature type="transmembrane region" description="Helical" evidence="7">
    <location>
        <begin position="417"/>
        <end position="442"/>
    </location>
</feature>
<dbReference type="InterPro" id="IPR003945">
    <property type="entry name" value="NU5C-like"/>
</dbReference>
<feature type="transmembrane region" description="Helical" evidence="7">
    <location>
        <begin position="216"/>
        <end position="234"/>
    </location>
</feature>
<feature type="transmembrane region" description="Helical" evidence="7">
    <location>
        <begin position="377"/>
        <end position="397"/>
    </location>
</feature>
<dbReference type="Pfam" id="PF00662">
    <property type="entry name" value="Proton_antipo_N"/>
    <property type="match status" value="1"/>
</dbReference>
<dbReference type="OrthoDB" id="9807568at2"/>
<feature type="transmembrane region" description="Helical" evidence="7">
    <location>
        <begin position="146"/>
        <end position="165"/>
    </location>
</feature>
<evidence type="ECO:0000256" key="2">
    <source>
        <dbReference type="ARBA" id="ARBA00008483"/>
    </source>
</evidence>
<dbReference type="GO" id="GO:0005886">
    <property type="term" value="C:plasma membrane"/>
    <property type="evidence" value="ECO:0007669"/>
    <property type="project" value="UniProtKB-SubCell"/>
</dbReference>
<gene>
    <name evidence="10" type="ORF">CVV65_14430</name>
</gene>
<dbReference type="AlphaFoldDB" id="A0A2K8NC48"/>
<dbReference type="InterPro" id="IPR001750">
    <property type="entry name" value="ND/Mrp_TM"/>
</dbReference>
<feature type="transmembrane region" description="Helical" evidence="7">
    <location>
        <begin position="285"/>
        <end position="306"/>
    </location>
</feature>
<dbReference type="Proteomes" id="UP000231932">
    <property type="component" value="Chromosome"/>
</dbReference>
<dbReference type="NCBIfam" id="NF005141">
    <property type="entry name" value="PRK06590.1"/>
    <property type="match status" value="1"/>
</dbReference>
<evidence type="ECO:0000256" key="1">
    <source>
        <dbReference type="ARBA" id="ARBA00004651"/>
    </source>
</evidence>
<keyword evidence="3 6" id="KW-0812">Transmembrane</keyword>
<dbReference type="RefSeq" id="WP_100668723.1">
    <property type="nucleotide sequence ID" value="NZ_CP024955.1"/>
</dbReference>
<dbReference type="InterPro" id="IPR001516">
    <property type="entry name" value="Proton_antipo_N"/>
</dbReference>
<feature type="transmembrane region" description="Helical" evidence="7">
    <location>
        <begin position="177"/>
        <end position="196"/>
    </location>
</feature>
<evidence type="ECO:0000256" key="6">
    <source>
        <dbReference type="RuleBase" id="RU000320"/>
    </source>
</evidence>
<dbReference type="GO" id="GO:0042773">
    <property type="term" value="P:ATP synthesis coupled electron transport"/>
    <property type="evidence" value="ECO:0007669"/>
    <property type="project" value="InterPro"/>
</dbReference>
<feature type="transmembrane region" description="Helical" evidence="7">
    <location>
        <begin position="12"/>
        <end position="32"/>
    </location>
</feature>
<protein>
    <submittedName>
        <fullName evidence="10">NADH-quinone oxidoreductase subunit L</fullName>
    </submittedName>
</protein>
<accession>A0A2K8NC48</accession>
<feature type="domain" description="NADH:quinone oxidoreductase/Mrp antiporter transmembrane" evidence="8">
    <location>
        <begin position="140"/>
        <end position="427"/>
    </location>
</feature>
<evidence type="ECO:0000259" key="9">
    <source>
        <dbReference type="Pfam" id="PF00662"/>
    </source>
</evidence>
<proteinExistence type="inferred from homology"/>
<dbReference type="Pfam" id="PF00361">
    <property type="entry name" value="Proton_antipo_M"/>
    <property type="match status" value="1"/>
</dbReference>
<dbReference type="GO" id="GO:0008137">
    <property type="term" value="F:NADH dehydrogenase (ubiquinone) activity"/>
    <property type="evidence" value="ECO:0007669"/>
    <property type="project" value="InterPro"/>
</dbReference>
<comment type="similarity">
    <text evidence="2">Belongs to the CPA3 antiporters (TC 2.A.63) subunit A family.</text>
</comment>
<evidence type="ECO:0000313" key="11">
    <source>
        <dbReference type="Proteomes" id="UP000231932"/>
    </source>
</evidence>
<feature type="transmembrane region" description="Helical" evidence="7">
    <location>
        <begin position="255"/>
        <end position="273"/>
    </location>
</feature>
<feature type="transmembrane region" description="Helical" evidence="7">
    <location>
        <begin position="82"/>
        <end position="111"/>
    </location>
</feature>
<evidence type="ECO:0000256" key="7">
    <source>
        <dbReference type="SAM" id="Phobius"/>
    </source>
</evidence>
<keyword evidence="4 7" id="KW-1133">Transmembrane helix</keyword>
<reference evidence="11" key="1">
    <citation type="submission" date="2017-11" db="EMBL/GenBank/DDBJ databases">
        <title>Complete Genome Sequence of Kyrpidia sp. Strain EA-1, a thermophilic, hydrogen-oxidizing Bacterium, isolated from the Azores.</title>
        <authorList>
            <person name="Reiner J.E."/>
            <person name="Lapp C.J."/>
            <person name="Bunk B."/>
            <person name="Gescher J."/>
        </authorList>
    </citation>
    <scope>NUCLEOTIDE SEQUENCE [LARGE SCALE GENOMIC DNA]</scope>
    <source>
        <strain evidence="11">EA-1</strain>
    </source>
</reference>
<dbReference type="PANTHER" id="PTHR42829:SF2">
    <property type="entry name" value="NADH-UBIQUINONE OXIDOREDUCTASE CHAIN 5"/>
    <property type="match status" value="1"/>
</dbReference>
<feature type="transmembrane region" description="Helical" evidence="7">
    <location>
        <begin position="505"/>
        <end position="525"/>
    </location>
</feature>
<feature type="transmembrane region" description="Helical" evidence="7">
    <location>
        <begin position="313"/>
        <end position="339"/>
    </location>
</feature>
<feature type="transmembrane region" description="Helical" evidence="7">
    <location>
        <begin position="39"/>
        <end position="62"/>
    </location>
</feature>
<evidence type="ECO:0000259" key="8">
    <source>
        <dbReference type="Pfam" id="PF00361"/>
    </source>
</evidence>
<dbReference type="InterPro" id="IPR018393">
    <property type="entry name" value="NADHpl_OxRdtase_5_subgr"/>
</dbReference>
<feature type="transmembrane region" description="Helical" evidence="7">
    <location>
        <begin position="454"/>
        <end position="479"/>
    </location>
</feature>
<name>A0A2K8NC48_9BACL</name>
<evidence type="ECO:0000313" key="10">
    <source>
        <dbReference type="EMBL" id="ATY85972.1"/>
    </source>
</evidence>
<sequence length="632" mass="68265">MTGVEDVVYPEWWPWWVIAFPAASYGLLVLFGRKLNRGSAWLGSAATLAGLCVSLALAQRVFTGGTVESVPMRWLSVGDVTLSLAFEVTPLSALMILIVTLVGFLVHVYSYGYMKGERRFSSFYQHLSLFMFSMLGLVMARDLLSVFIFWELVGVTSFLLIGFYYARPEARRAAQKAFFVTRLGDVGLFVAMLYAFQTTGSLAWSDLSAHLESGVLAPVQAATLASLIFVAAAGKSGQFPLHVWLPDAMEGPTPVSALIHAATMVAAGVFLVARAYPLFSAAPEVMGVVAVVGAATAFLAAVLALVQDDLKRVLAYSTVSQLGYMMLALGVGGYGAALFHLTTHAFFKALLFLAAGSLYPIVGTYDMRAMGGLWKKAPFVGWSFLIGMLALIGLPPLSGYFSKEAILAHVYGHNLGLFVLAVATVALTALYMGRAFMLVFVAQRPVRQPGRWAPAVRLPVSMAVPVALLALLALTAGALETPQAPVISRWVSGDFPDPVRPSPGWISPVVVAVGLLALLLVYFWFRPSRMGRWQARREVAAASAWAMPLNHRLFIDALYERLLLGLYRFLGQAAAQVERYLLEGLVHLAAGIARGLGRALSRLENGQVQGYNAGALFVLGALILAYVWLRLA</sequence>
<dbReference type="NCBIfam" id="TIGR01974">
    <property type="entry name" value="NDH_I_L"/>
    <property type="match status" value="1"/>
</dbReference>
<dbReference type="GO" id="GO:0015990">
    <property type="term" value="P:electron transport coupled proton transport"/>
    <property type="evidence" value="ECO:0007669"/>
    <property type="project" value="TreeGrafter"/>
</dbReference>
<organism evidence="10 11">
    <name type="scientific">Kyrpidia spormannii</name>
    <dbReference type="NCBI Taxonomy" id="2055160"/>
    <lineage>
        <taxon>Bacteria</taxon>
        <taxon>Bacillati</taxon>
        <taxon>Bacillota</taxon>
        <taxon>Bacilli</taxon>
        <taxon>Bacillales</taxon>
        <taxon>Alicyclobacillaceae</taxon>
        <taxon>Kyrpidia</taxon>
    </lineage>
</organism>
<feature type="transmembrane region" description="Helical" evidence="7">
    <location>
        <begin position="123"/>
        <end position="140"/>
    </location>
</feature>
<feature type="transmembrane region" description="Helical" evidence="7">
    <location>
        <begin position="345"/>
        <end position="365"/>
    </location>
</feature>
<feature type="domain" description="NADH-Ubiquinone oxidoreductase (complex I) chain 5 N-terminal" evidence="9">
    <location>
        <begin position="74"/>
        <end position="124"/>
    </location>
</feature>
<dbReference type="PRINTS" id="PR01434">
    <property type="entry name" value="NADHDHGNASE5"/>
</dbReference>